<feature type="signal peptide" evidence="2">
    <location>
        <begin position="1"/>
        <end position="17"/>
    </location>
</feature>
<dbReference type="AlphaFoldDB" id="A0A6B0TQQ3"/>
<feature type="region of interest" description="Disordered" evidence="1">
    <location>
        <begin position="27"/>
        <end position="50"/>
    </location>
</feature>
<evidence type="ECO:0000313" key="3">
    <source>
        <dbReference type="EMBL" id="MXU82192.1"/>
    </source>
</evidence>
<sequence>MRRIWLFWCTMVPSARSVLSVRPSRSSIWSSSSLPRPLARHFSRPRPLSSSARFESSFCSTSAVRLP</sequence>
<protein>
    <submittedName>
        <fullName evidence="3">Putative secreted protein</fullName>
    </submittedName>
</protein>
<name>A0A6B0TQQ3_IXORI</name>
<accession>A0A6B0TQQ3</accession>
<keyword evidence="2" id="KW-0732">Signal</keyword>
<reference evidence="3" key="1">
    <citation type="submission" date="2019-12" db="EMBL/GenBank/DDBJ databases">
        <title>An insight into the sialome of adult female Ixodes ricinus ticks feeding for 6 days.</title>
        <authorList>
            <person name="Perner J."/>
            <person name="Ribeiro J.M.C."/>
        </authorList>
    </citation>
    <scope>NUCLEOTIDE SEQUENCE</scope>
    <source>
        <strain evidence="3">Semi-engorged</strain>
        <tissue evidence="3">Salivary glands</tissue>
    </source>
</reference>
<proteinExistence type="predicted"/>
<feature type="chain" id="PRO_5025605135" evidence="2">
    <location>
        <begin position="18"/>
        <end position="67"/>
    </location>
</feature>
<organism evidence="3">
    <name type="scientific">Ixodes ricinus</name>
    <name type="common">Common tick</name>
    <name type="synonym">Acarus ricinus</name>
    <dbReference type="NCBI Taxonomy" id="34613"/>
    <lineage>
        <taxon>Eukaryota</taxon>
        <taxon>Metazoa</taxon>
        <taxon>Ecdysozoa</taxon>
        <taxon>Arthropoda</taxon>
        <taxon>Chelicerata</taxon>
        <taxon>Arachnida</taxon>
        <taxon>Acari</taxon>
        <taxon>Parasitiformes</taxon>
        <taxon>Ixodida</taxon>
        <taxon>Ixodoidea</taxon>
        <taxon>Ixodidae</taxon>
        <taxon>Ixodinae</taxon>
        <taxon>Ixodes</taxon>
    </lineage>
</organism>
<feature type="compositionally biased region" description="Low complexity" evidence="1">
    <location>
        <begin position="27"/>
        <end position="37"/>
    </location>
</feature>
<evidence type="ECO:0000256" key="1">
    <source>
        <dbReference type="SAM" id="MobiDB-lite"/>
    </source>
</evidence>
<evidence type="ECO:0000256" key="2">
    <source>
        <dbReference type="SAM" id="SignalP"/>
    </source>
</evidence>
<dbReference type="EMBL" id="GIFC01000109">
    <property type="protein sequence ID" value="MXU82192.1"/>
    <property type="molecule type" value="Transcribed_RNA"/>
</dbReference>